<evidence type="ECO:0000313" key="2">
    <source>
        <dbReference type="EMBL" id="MBK4736580.1"/>
    </source>
</evidence>
<dbReference type="EMBL" id="JAEPBG010000008">
    <property type="protein sequence ID" value="MBK4736580.1"/>
    <property type="molecule type" value="Genomic_DNA"/>
</dbReference>
<evidence type="ECO:0000256" key="1">
    <source>
        <dbReference type="SAM" id="MobiDB-lite"/>
    </source>
</evidence>
<feature type="compositionally biased region" description="Basic and acidic residues" evidence="1">
    <location>
        <begin position="1"/>
        <end position="21"/>
    </location>
</feature>
<dbReference type="RefSeq" id="WP_200594167.1">
    <property type="nucleotide sequence ID" value="NZ_JAEPBG010000008.1"/>
</dbReference>
<name>A0A934SWC7_9BURK</name>
<evidence type="ECO:0000313" key="3">
    <source>
        <dbReference type="Proteomes" id="UP000622890"/>
    </source>
</evidence>
<proteinExistence type="predicted"/>
<accession>A0A934SWC7</accession>
<dbReference type="AlphaFoldDB" id="A0A934SWC7"/>
<sequence>MHEARLREAMASRNEDVDRDSAPAIVRATASQAARHGRQQGQVVAAALAGGHVRWPGMSSAAPVRTWLAIGGRTMELSDAEKIHVRSTASCKHDRWKKALHGARHDGVSWP</sequence>
<gene>
    <name evidence="2" type="ORF">JJB74_18300</name>
</gene>
<comment type="caution">
    <text evidence="2">The sequence shown here is derived from an EMBL/GenBank/DDBJ whole genome shotgun (WGS) entry which is preliminary data.</text>
</comment>
<feature type="region of interest" description="Disordered" evidence="1">
    <location>
        <begin position="1"/>
        <end position="22"/>
    </location>
</feature>
<reference evidence="2" key="1">
    <citation type="submission" date="2021-01" db="EMBL/GenBank/DDBJ databases">
        <title>Genome sequence of strain Noviherbaspirillum sp. DKR-6.</title>
        <authorList>
            <person name="Chaudhary D.K."/>
        </authorList>
    </citation>
    <scope>NUCLEOTIDE SEQUENCE</scope>
    <source>
        <strain evidence="2">DKR-6</strain>
    </source>
</reference>
<organism evidence="2 3">
    <name type="scientific">Noviherbaspirillum pedocola</name>
    <dbReference type="NCBI Taxonomy" id="2801341"/>
    <lineage>
        <taxon>Bacteria</taxon>
        <taxon>Pseudomonadati</taxon>
        <taxon>Pseudomonadota</taxon>
        <taxon>Betaproteobacteria</taxon>
        <taxon>Burkholderiales</taxon>
        <taxon>Oxalobacteraceae</taxon>
        <taxon>Noviherbaspirillum</taxon>
    </lineage>
</organism>
<protein>
    <submittedName>
        <fullName evidence="2">Uncharacterized protein</fullName>
    </submittedName>
</protein>
<keyword evidence="3" id="KW-1185">Reference proteome</keyword>
<dbReference type="Proteomes" id="UP000622890">
    <property type="component" value="Unassembled WGS sequence"/>
</dbReference>